<dbReference type="Proteomes" id="UP000183417">
    <property type="component" value="Unassembled WGS sequence"/>
</dbReference>
<evidence type="ECO:0000313" key="2">
    <source>
        <dbReference type="Proteomes" id="UP000183417"/>
    </source>
</evidence>
<proteinExistence type="predicted"/>
<protein>
    <submittedName>
        <fullName evidence="1">Uncharacterized protein</fullName>
    </submittedName>
</protein>
<accession>A0A1H3UGY8</accession>
<sequence>MDKKMTSKRMQSPAAQIQERTDALAAASQALYQSFAGYRSPSVALDACVTCCMDADLEREMRRLPLRSLTEHHFYQYNDAAKSLVQPADEIKYLAPRMLELLAQGARLHHSTELYLDRLGRCEPGSFSSQESAALQAFARAFFALGLEQWAEPDTSVFQGEEAFSFLLMWDYAGVPLQPLLDHWLTCDSESATLHFVDACFYEFIWGGHCISNAFASDRNGYRATMEQWLSQTGNKKHWAEKLLQLAERGPASTWLPSGKRDHQCYPLDERIGAVFDAMAT</sequence>
<name>A0A1H3UGY8_9BURK</name>
<reference evidence="1 2" key="1">
    <citation type="submission" date="2016-10" db="EMBL/GenBank/DDBJ databases">
        <authorList>
            <person name="de Groot N.N."/>
        </authorList>
    </citation>
    <scope>NUCLEOTIDE SEQUENCE [LARGE SCALE GENOMIC DNA]</scope>
    <source>
        <strain evidence="1 2">LMG 24775</strain>
    </source>
</reference>
<evidence type="ECO:0000313" key="1">
    <source>
        <dbReference type="EMBL" id="SDZ60919.1"/>
    </source>
</evidence>
<dbReference type="AlphaFoldDB" id="A0A1H3UGY8"/>
<dbReference type="RefSeq" id="WP_026062793.1">
    <property type="nucleotide sequence ID" value="NZ_AP025556.1"/>
</dbReference>
<organism evidence="1 2">
    <name type="scientific">Delftia lacustris</name>
    <dbReference type="NCBI Taxonomy" id="558537"/>
    <lineage>
        <taxon>Bacteria</taxon>
        <taxon>Pseudomonadati</taxon>
        <taxon>Pseudomonadota</taxon>
        <taxon>Betaproteobacteria</taxon>
        <taxon>Burkholderiales</taxon>
        <taxon>Comamonadaceae</taxon>
        <taxon>Delftia</taxon>
    </lineage>
</organism>
<gene>
    <name evidence="1" type="ORF">SAMN05421547_14322</name>
</gene>
<dbReference type="GeneID" id="94695580"/>
<dbReference type="EMBL" id="FNPE01000043">
    <property type="protein sequence ID" value="SDZ60919.1"/>
    <property type="molecule type" value="Genomic_DNA"/>
</dbReference>